<dbReference type="EMBL" id="CAFBPM010000004">
    <property type="protein sequence ID" value="CAB5015460.1"/>
    <property type="molecule type" value="Genomic_DNA"/>
</dbReference>
<dbReference type="GO" id="GO:0016620">
    <property type="term" value="F:oxidoreductase activity, acting on the aldehyde or oxo group of donors, NAD or NADP as acceptor"/>
    <property type="evidence" value="ECO:0007669"/>
    <property type="project" value="InterPro"/>
</dbReference>
<dbReference type="FunFam" id="3.40.605.10:FF:000007">
    <property type="entry name" value="NAD/NADP-dependent betaine aldehyde dehydrogenase"/>
    <property type="match status" value="1"/>
</dbReference>
<evidence type="ECO:0000256" key="2">
    <source>
        <dbReference type="ARBA" id="ARBA00023002"/>
    </source>
</evidence>
<organism evidence="4">
    <name type="scientific">freshwater metagenome</name>
    <dbReference type="NCBI Taxonomy" id="449393"/>
    <lineage>
        <taxon>unclassified sequences</taxon>
        <taxon>metagenomes</taxon>
        <taxon>ecological metagenomes</taxon>
    </lineage>
</organism>
<accession>A0A6J6ZF87</accession>
<keyword evidence="2" id="KW-0560">Oxidoreductase</keyword>
<name>A0A6J6ZF87_9ZZZZ</name>
<dbReference type="EMBL" id="CAFABE010000005">
    <property type="protein sequence ID" value="CAB4817708.1"/>
    <property type="molecule type" value="Genomic_DNA"/>
</dbReference>
<sequence length="488" mass="50976">MTSNKHVEENLLIDGQWVPASGGTYEIINPATEEVVGLAPNASVADALAAAKAARAAQPGWAATSVEERSELMLKAAEAIREKASELLPLVIAETGATATVGSRMQVPVAADRFARYARDPRPVLATPLNPQVATASPLAPGGVIGGLVNRQPAGVVACITSYNFPMVNMAGKVAPALAAGNTVVVKPAPQDPLAIVELVRILHDVGFPPGVVNFINCNTPEPAAALVDSLDVDMISFTGSTEVGKRIMESGGKTMKRLLLELGGKGAALVLDDADVKAALTCIGSTWSFHSGQICTAPTRAVVHSSLVDQVIEGLTTMAPFLPVGDPTDKATMIGPLISAAQRDRVVNYINGAEPEGGTVIIDGRETGLDKGFFVGPTLISGTNDLTCAREEIFGPVITLIPFDDEEEGIAIVNDTEFGLYDYVFSKDAGRAFNIAKQFQAGHVGVNTAQRNHDAPFGGFKMSGVGRDGGDYGLLAYSETQAIIWSS</sequence>
<dbReference type="Gene3D" id="3.40.605.10">
    <property type="entry name" value="Aldehyde Dehydrogenase, Chain A, domain 1"/>
    <property type="match status" value="1"/>
</dbReference>
<comment type="similarity">
    <text evidence="1">Belongs to the aldehyde dehydrogenase family.</text>
</comment>
<dbReference type="Gene3D" id="3.40.309.10">
    <property type="entry name" value="Aldehyde Dehydrogenase, Chain A, domain 2"/>
    <property type="match status" value="1"/>
</dbReference>
<proteinExistence type="inferred from homology"/>
<gene>
    <name evidence="4" type="ORF">UFOPK3164_00195</name>
    <name evidence="5" type="ORF">UFOPK3427_01278</name>
    <name evidence="6" type="ORF">UFOPK4112_00566</name>
</gene>
<dbReference type="SUPFAM" id="SSF53720">
    <property type="entry name" value="ALDH-like"/>
    <property type="match status" value="1"/>
</dbReference>
<dbReference type="EMBL" id="CAFBLT010000001">
    <property type="protein sequence ID" value="CAB4878322.1"/>
    <property type="molecule type" value="Genomic_DNA"/>
</dbReference>
<evidence type="ECO:0000313" key="5">
    <source>
        <dbReference type="EMBL" id="CAB4878322.1"/>
    </source>
</evidence>
<dbReference type="InterPro" id="IPR015590">
    <property type="entry name" value="Aldehyde_DH_dom"/>
</dbReference>
<feature type="domain" description="Aldehyde dehydrogenase" evidence="3">
    <location>
        <begin position="17"/>
        <end position="484"/>
    </location>
</feature>
<evidence type="ECO:0000259" key="3">
    <source>
        <dbReference type="Pfam" id="PF00171"/>
    </source>
</evidence>
<evidence type="ECO:0000313" key="4">
    <source>
        <dbReference type="EMBL" id="CAB4817708.1"/>
    </source>
</evidence>
<dbReference type="InterPro" id="IPR016161">
    <property type="entry name" value="Ald_DH/histidinol_DH"/>
</dbReference>
<protein>
    <submittedName>
        <fullName evidence="4">Unannotated protein</fullName>
    </submittedName>
</protein>
<dbReference type="PANTHER" id="PTHR42804:SF1">
    <property type="entry name" value="ALDEHYDE DEHYDROGENASE-RELATED"/>
    <property type="match status" value="1"/>
</dbReference>
<evidence type="ECO:0000256" key="1">
    <source>
        <dbReference type="ARBA" id="ARBA00009986"/>
    </source>
</evidence>
<dbReference type="Pfam" id="PF00171">
    <property type="entry name" value="Aldedh"/>
    <property type="match status" value="1"/>
</dbReference>
<dbReference type="PANTHER" id="PTHR42804">
    <property type="entry name" value="ALDEHYDE DEHYDROGENASE"/>
    <property type="match status" value="1"/>
</dbReference>
<dbReference type="AlphaFoldDB" id="A0A6J6ZF87"/>
<dbReference type="InterPro" id="IPR016162">
    <property type="entry name" value="Ald_DH_N"/>
</dbReference>
<dbReference type="InterPro" id="IPR016163">
    <property type="entry name" value="Ald_DH_C"/>
</dbReference>
<reference evidence="4" key="1">
    <citation type="submission" date="2020-05" db="EMBL/GenBank/DDBJ databases">
        <authorList>
            <person name="Chiriac C."/>
            <person name="Salcher M."/>
            <person name="Ghai R."/>
            <person name="Kavagutti S V."/>
        </authorList>
    </citation>
    <scope>NUCLEOTIDE SEQUENCE</scope>
</reference>
<evidence type="ECO:0000313" key="6">
    <source>
        <dbReference type="EMBL" id="CAB5015460.1"/>
    </source>
</evidence>